<keyword evidence="5 12" id="KW-0812">Transmembrane</keyword>
<proteinExistence type="inferred from homology"/>
<dbReference type="InParanoid" id="A0A139WAT1"/>
<evidence type="ECO:0000256" key="9">
    <source>
        <dbReference type="ARBA" id="ARBA00023065"/>
    </source>
</evidence>
<feature type="transmembrane region" description="Helical" evidence="12">
    <location>
        <begin position="308"/>
        <end position="326"/>
    </location>
</feature>
<evidence type="ECO:0000256" key="10">
    <source>
        <dbReference type="ARBA" id="ARBA00023136"/>
    </source>
</evidence>
<evidence type="ECO:0000256" key="2">
    <source>
        <dbReference type="ARBA" id="ARBA00004651"/>
    </source>
</evidence>
<reference evidence="13 14" key="2">
    <citation type="journal article" date="2010" name="Nucleic Acids Res.">
        <title>BeetleBase in 2010: revisions to provide comprehensive genomic information for Tribolium castaneum.</title>
        <authorList>
            <person name="Kim H.S."/>
            <person name="Murphy T."/>
            <person name="Xia J."/>
            <person name="Caragea D."/>
            <person name="Park Y."/>
            <person name="Beeman R.W."/>
            <person name="Lorenzen M.D."/>
            <person name="Butcher S."/>
            <person name="Manak J.R."/>
            <person name="Brown S.J."/>
        </authorList>
    </citation>
    <scope>GENOME REANNOTATION</scope>
    <source>
        <strain evidence="13 14">Georgia GA2</strain>
    </source>
</reference>
<evidence type="ECO:0000256" key="1">
    <source>
        <dbReference type="ARBA" id="ARBA00004610"/>
    </source>
</evidence>
<dbReference type="GO" id="GO:0005921">
    <property type="term" value="C:gap junction"/>
    <property type="evidence" value="ECO:0000318"/>
    <property type="project" value="GO_Central"/>
</dbReference>
<dbReference type="GO" id="GO:0005243">
    <property type="term" value="F:gap junction channel activity"/>
    <property type="evidence" value="ECO:0000318"/>
    <property type="project" value="GO_Central"/>
</dbReference>
<dbReference type="Pfam" id="PF00876">
    <property type="entry name" value="Innexin"/>
    <property type="match status" value="1"/>
</dbReference>
<keyword evidence="11 12" id="KW-0407">Ion channel</keyword>
<dbReference type="GO" id="GO:0005886">
    <property type="term" value="C:plasma membrane"/>
    <property type="evidence" value="ECO:0000318"/>
    <property type="project" value="GO_Central"/>
</dbReference>
<evidence type="ECO:0000256" key="6">
    <source>
        <dbReference type="ARBA" id="ARBA00022868"/>
    </source>
</evidence>
<dbReference type="EMBL" id="KQ971380">
    <property type="protein sequence ID" value="KYB25015.1"/>
    <property type="molecule type" value="Genomic_DNA"/>
</dbReference>
<comment type="subcellular location">
    <subcellularLocation>
        <location evidence="1">Cell junction</location>
        <location evidence="1">Gap junction</location>
    </subcellularLocation>
    <subcellularLocation>
        <location evidence="2 12">Cell membrane</location>
        <topology evidence="2 12">Multi-pass membrane protein</topology>
    </subcellularLocation>
</comment>
<dbReference type="PRINTS" id="PR01262">
    <property type="entry name" value="INNEXIN"/>
</dbReference>
<comment type="caution">
    <text evidence="12">Lacks conserved residue(s) required for the propagation of feature annotation.</text>
</comment>
<dbReference type="PANTHER" id="PTHR11893:SF38">
    <property type="entry name" value="INNEXIN INX7"/>
    <property type="match status" value="1"/>
</dbReference>
<evidence type="ECO:0000256" key="4">
    <source>
        <dbReference type="ARBA" id="ARBA00022475"/>
    </source>
</evidence>
<evidence type="ECO:0000313" key="13">
    <source>
        <dbReference type="EMBL" id="KYB25015.1"/>
    </source>
</evidence>
<keyword evidence="10 12" id="KW-0472">Membrane</keyword>
<dbReference type="FunCoup" id="A0A139WAT1">
    <property type="interactions" value="4"/>
</dbReference>
<dbReference type="KEGG" id="tca:657000"/>
<gene>
    <name evidence="12" type="primary">inx</name>
    <name evidence="13" type="synonym">AUGUSTUS-3.0.2_31404</name>
    <name evidence="13" type="ORF">TcasGA2_TC031404</name>
</gene>
<dbReference type="GO" id="GO:0007602">
    <property type="term" value="P:phototransduction"/>
    <property type="evidence" value="ECO:0000318"/>
    <property type="project" value="GO_Central"/>
</dbReference>
<dbReference type="AlphaFoldDB" id="A0A139WAT1"/>
<reference evidence="13 14" key="1">
    <citation type="journal article" date="2008" name="Nature">
        <title>The genome of the model beetle and pest Tribolium castaneum.</title>
        <authorList>
            <consortium name="Tribolium Genome Sequencing Consortium"/>
            <person name="Richards S."/>
            <person name="Gibbs R.A."/>
            <person name="Weinstock G.M."/>
            <person name="Brown S.J."/>
            <person name="Denell R."/>
            <person name="Beeman R.W."/>
            <person name="Gibbs R."/>
            <person name="Beeman R.W."/>
            <person name="Brown S.J."/>
            <person name="Bucher G."/>
            <person name="Friedrich M."/>
            <person name="Grimmelikhuijzen C.J."/>
            <person name="Klingler M."/>
            <person name="Lorenzen M."/>
            <person name="Richards S."/>
            <person name="Roth S."/>
            <person name="Schroder R."/>
            <person name="Tautz D."/>
            <person name="Zdobnov E.M."/>
            <person name="Muzny D."/>
            <person name="Gibbs R.A."/>
            <person name="Weinstock G.M."/>
            <person name="Attaway T."/>
            <person name="Bell S."/>
            <person name="Buhay C.J."/>
            <person name="Chandrabose M.N."/>
            <person name="Chavez D."/>
            <person name="Clerk-Blankenburg K.P."/>
            <person name="Cree A."/>
            <person name="Dao M."/>
            <person name="Davis C."/>
            <person name="Chacko J."/>
            <person name="Dinh H."/>
            <person name="Dugan-Rocha S."/>
            <person name="Fowler G."/>
            <person name="Garner T.T."/>
            <person name="Garnes J."/>
            <person name="Gnirke A."/>
            <person name="Hawes A."/>
            <person name="Hernandez J."/>
            <person name="Hines S."/>
            <person name="Holder M."/>
            <person name="Hume J."/>
            <person name="Jhangiani S.N."/>
            <person name="Joshi V."/>
            <person name="Khan Z.M."/>
            <person name="Jackson L."/>
            <person name="Kovar C."/>
            <person name="Kowis A."/>
            <person name="Lee S."/>
            <person name="Lewis L.R."/>
            <person name="Margolis J."/>
            <person name="Morgan M."/>
            <person name="Nazareth L.V."/>
            <person name="Nguyen N."/>
            <person name="Okwuonu G."/>
            <person name="Parker D."/>
            <person name="Richards S."/>
            <person name="Ruiz S.J."/>
            <person name="Santibanez J."/>
            <person name="Savard J."/>
            <person name="Scherer S.E."/>
            <person name="Schneider B."/>
            <person name="Sodergren E."/>
            <person name="Tautz D."/>
            <person name="Vattahil S."/>
            <person name="Villasana D."/>
            <person name="White C.S."/>
            <person name="Wright R."/>
            <person name="Park Y."/>
            <person name="Beeman R.W."/>
            <person name="Lord J."/>
            <person name="Oppert B."/>
            <person name="Lorenzen M."/>
            <person name="Brown S."/>
            <person name="Wang L."/>
            <person name="Savard J."/>
            <person name="Tautz D."/>
            <person name="Richards S."/>
            <person name="Weinstock G."/>
            <person name="Gibbs R.A."/>
            <person name="Liu Y."/>
            <person name="Worley K."/>
            <person name="Weinstock G."/>
            <person name="Elsik C.G."/>
            <person name="Reese J.T."/>
            <person name="Elhaik E."/>
            <person name="Landan G."/>
            <person name="Graur D."/>
            <person name="Arensburger P."/>
            <person name="Atkinson P."/>
            <person name="Beeman R.W."/>
            <person name="Beidler J."/>
            <person name="Brown S.J."/>
            <person name="Demuth J.P."/>
            <person name="Drury D.W."/>
            <person name="Du Y.Z."/>
            <person name="Fujiwara H."/>
            <person name="Lorenzen M."/>
            <person name="Maselli V."/>
            <person name="Osanai M."/>
            <person name="Park Y."/>
            <person name="Robertson H.M."/>
            <person name="Tu Z."/>
            <person name="Wang J.J."/>
            <person name="Wang S."/>
            <person name="Richards S."/>
            <person name="Song H."/>
            <person name="Zhang L."/>
            <person name="Sodergren E."/>
            <person name="Werner D."/>
            <person name="Stanke M."/>
            <person name="Morgenstern B."/>
            <person name="Solovyev V."/>
            <person name="Kosarev P."/>
            <person name="Brown G."/>
            <person name="Chen H.C."/>
            <person name="Ermolaeva O."/>
            <person name="Hlavina W."/>
            <person name="Kapustin Y."/>
            <person name="Kiryutin B."/>
            <person name="Kitts P."/>
            <person name="Maglott D."/>
            <person name="Pruitt K."/>
            <person name="Sapojnikov V."/>
            <person name="Souvorov A."/>
            <person name="Mackey A.J."/>
            <person name="Waterhouse R.M."/>
            <person name="Wyder S."/>
            <person name="Zdobnov E.M."/>
            <person name="Zdobnov E.M."/>
            <person name="Wyder S."/>
            <person name="Kriventseva E.V."/>
            <person name="Kadowaki T."/>
            <person name="Bork P."/>
            <person name="Aranda M."/>
            <person name="Bao R."/>
            <person name="Beermann A."/>
            <person name="Berns N."/>
            <person name="Bolognesi R."/>
            <person name="Bonneton F."/>
            <person name="Bopp D."/>
            <person name="Brown S.J."/>
            <person name="Bucher G."/>
            <person name="Butts T."/>
            <person name="Chaumot A."/>
            <person name="Denell R.E."/>
            <person name="Ferrier D.E."/>
            <person name="Friedrich M."/>
            <person name="Gordon C.M."/>
            <person name="Jindra M."/>
            <person name="Klingler M."/>
            <person name="Lan Q."/>
            <person name="Lattorff H.M."/>
            <person name="Laudet V."/>
            <person name="von Levetsow C."/>
            <person name="Liu Z."/>
            <person name="Lutz R."/>
            <person name="Lynch J.A."/>
            <person name="da Fonseca R.N."/>
            <person name="Posnien N."/>
            <person name="Reuter R."/>
            <person name="Roth S."/>
            <person name="Savard J."/>
            <person name="Schinko J.B."/>
            <person name="Schmitt C."/>
            <person name="Schoppmeier M."/>
            <person name="Schroder R."/>
            <person name="Shippy T.D."/>
            <person name="Simonnet F."/>
            <person name="Marques-Souza H."/>
            <person name="Tautz D."/>
            <person name="Tomoyasu Y."/>
            <person name="Trauner J."/>
            <person name="Van der Zee M."/>
            <person name="Vervoort M."/>
            <person name="Wittkopp N."/>
            <person name="Wimmer E.A."/>
            <person name="Yang X."/>
            <person name="Jones A.K."/>
            <person name="Sattelle D.B."/>
            <person name="Ebert P.R."/>
            <person name="Nelson D."/>
            <person name="Scott J.G."/>
            <person name="Beeman R.W."/>
            <person name="Muthukrishnan S."/>
            <person name="Kramer K.J."/>
            <person name="Arakane Y."/>
            <person name="Beeman R.W."/>
            <person name="Zhu Q."/>
            <person name="Hogenkamp D."/>
            <person name="Dixit R."/>
            <person name="Oppert B."/>
            <person name="Jiang H."/>
            <person name="Zou Z."/>
            <person name="Marshall J."/>
            <person name="Elpidina E."/>
            <person name="Vinokurov K."/>
            <person name="Oppert C."/>
            <person name="Zou Z."/>
            <person name="Evans J."/>
            <person name="Lu Z."/>
            <person name="Zhao P."/>
            <person name="Sumathipala N."/>
            <person name="Altincicek B."/>
            <person name="Vilcinskas A."/>
            <person name="Williams M."/>
            <person name="Hultmark D."/>
            <person name="Hetru C."/>
            <person name="Jiang H."/>
            <person name="Grimmelikhuijzen C.J."/>
            <person name="Hauser F."/>
            <person name="Cazzamali G."/>
            <person name="Williamson M."/>
            <person name="Park Y."/>
            <person name="Li B."/>
            <person name="Tanaka Y."/>
            <person name="Predel R."/>
            <person name="Neupert S."/>
            <person name="Schachtner J."/>
            <person name="Verleyen P."/>
            <person name="Raible F."/>
            <person name="Bork P."/>
            <person name="Friedrich M."/>
            <person name="Walden K.K."/>
            <person name="Robertson H.M."/>
            <person name="Angeli S."/>
            <person name="Foret S."/>
            <person name="Bucher G."/>
            <person name="Schuetz S."/>
            <person name="Maleszka R."/>
            <person name="Wimmer E.A."/>
            <person name="Beeman R.W."/>
            <person name="Lorenzen M."/>
            <person name="Tomoyasu Y."/>
            <person name="Miller S.C."/>
            <person name="Grossmann D."/>
            <person name="Bucher G."/>
        </authorList>
    </citation>
    <scope>NUCLEOTIDE SEQUENCE [LARGE SCALE GENOMIC DNA]</scope>
    <source>
        <strain evidence="13 14">Georgia GA2</strain>
    </source>
</reference>
<name>A0A139WAT1_TRICA</name>
<feature type="transmembrane region" description="Helical" evidence="12">
    <location>
        <begin position="115"/>
        <end position="137"/>
    </location>
</feature>
<dbReference type="STRING" id="7070.A0A139WAT1"/>
<evidence type="ECO:0000256" key="3">
    <source>
        <dbReference type="ARBA" id="ARBA00022448"/>
    </source>
</evidence>
<evidence type="ECO:0000256" key="8">
    <source>
        <dbReference type="ARBA" id="ARBA00022989"/>
    </source>
</evidence>
<dbReference type="eggNOG" id="KOG2624">
    <property type="taxonomic scope" value="Eukaryota"/>
</dbReference>
<protein>
    <recommendedName>
        <fullName evidence="12">Innexin</fullName>
    </recommendedName>
</protein>
<evidence type="ECO:0000256" key="11">
    <source>
        <dbReference type="ARBA" id="ARBA00023303"/>
    </source>
</evidence>
<dbReference type="GO" id="GO:0034220">
    <property type="term" value="P:monoatomic ion transmembrane transport"/>
    <property type="evidence" value="ECO:0007669"/>
    <property type="project" value="UniProtKB-KW"/>
</dbReference>
<keyword evidence="14" id="KW-1185">Reference proteome</keyword>
<organism evidence="13 14">
    <name type="scientific">Tribolium castaneum</name>
    <name type="common">Red flour beetle</name>
    <dbReference type="NCBI Taxonomy" id="7070"/>
    <lineage>
        <taxon>Eukaryota</taxon>
        <taxon>Metazoa</taxon>
        <taxon>Ecdysozoa</taxon>
        <taxon>Arthropoda</taxon>
        <taxon>Hexapoda</taxon>
        <taxon>Insecta</taxon>
        <taxon>Pterygota</taxon>
        <taxon>Neoptera</taxon>
        <taxon>Endopterygota</taxon>
        <taxon>Coleoptera</taxon>
        <taxon>Polyphaga</taxon>
        <taxon>Cucujiformia</taxon>
        <taxon>Tenebrionidae</taxon>
        <taxon>Tenebrionidae incertae sedis</taxon>
        <taxon>Tribolium</taxon>
    </lineage>
</organism>
<evidence type="ECO:0000256" key="7">
    <source>
        <dbReference type="ARBA" id="ARBA00022949"/>
    </source>
</evidence>
<dbReference type="InterPro" id="IPR000990">
    <property type="entry name" value="Innexin"/>
</dbReference>
<comment type="function">
    <text evidence="12">Structural component of the gap junctions.</text>
</comment>
<accession>A0A139WAT1</accession>
<keyword evidence="3 12" id="KW-0813">Transport</keyword>
<keyword evidence="6" id="KW-0303">Gap junction</keyword>
<keyword evidence="4" id="KW-1003">Cell membrane</keyword>
<keyword evidence="9 12" id="KW-0406">Ion transport</keyword>
<dbReference type="OMA" id="IFPRVIM"/>
<keyword evidence="7" id="KW-0965">Cell junction</keyword>
<evidence type="ECO:0000313" key="14">
    <source>
        <dbReference type="Proteomes" id="UP000007266"/>
    </source>
</evidence>
<evidence type="ECO:0000256" key="12">
    <source>
        <dbReference type="RuleBase" id="RU010713"/>
    </source>
</evidence>
<keyword evidence="8 12" id="KW-1133">Transmembrane helix</keyword>
<feature type="transmembrane region" description="Helical" evidence="12">
    <location>
        <begin position="282"/>
        <end position="302"/>
    </location>
</feature>
<evidence type="ECO:0000256" key="5">
    <source>
        <dbReference type="ARBA" id="ARBA00022692"/>
    </source>
</evidence>
<comment type="similarity">
    <text evidence="12">Belongs to the pannexin family.</text>
</comment>
<dbReference type="PROSITE" id="PS51013">
    <property type="entry name" value="PANNEXIN"/>
    <property type="match status" value="1"/>
</dbReference>
<dbReference type="OrthoDB" id="5867527at2759"/>
<sequence>MLVLFKEISNRIKPKLGSPCIDNWVFKLHYRATTVIFFVATILVTSREYIGEHIKCVSDSVNNKEFHKVIESFCFFSTTFTVIRDEFNFGFGDPPHPGVFPYGLLSKPPIRKHLYYQWVPFVLFGQGVMFMLTHFLWKSWEMGRVRKLVSGLTYSSLAFLENSVMVDGKSIPSKKEKEITIRRIKDSFFENVKINRAWAPQLILCEILNFANVGLQAYITNKFLGGHFYTLGIKIFTQGHSILDDVFPKVTKCTFHKYGPSGTVQLHDALCIMALNIINEKIYIFLWFWFIFLLVLSGLVLVWRFASILLYSKSPVFGRIIFGFGAKKLSFWKLKTVTRKFTYADWLFLKYLSKNLDGLVFRELFGRIYEQLDDGAVFIGKEESGNKND</sequence>
<dbReference type="Proteomes" id="UP000007266">
    <property type="component" value="Linkage group 10"/>
</dbReference>
<dbReference type="PANTHER" id="PTHR11893">
    <property type="entry name" value="INNEXIN"/>
    <property type="match status" value="1"/>
</dbReference>